<evidence type="ECO:0000259" key="1">
    <source>
        <dbReference type="Pfam" id="PF00270"/>
    </source>
</evidence>
<dbReference type="GO" id="GO:0005524">
    <property type="term" value="F:ATP binding"/>
    <property type="evidence" value="ECO:0007669"/>
    <property type="project" value="InterPro"/>
</dbReference>
<dbReference type="InterPro" id="IPR052511">
    <property type="entry name" value="ATP-dep_Helicase"/>
</dbReference>
<feature type="non-terminal residue" evidence="2">
    <location>
        <position position="110"/>
    </location>
</feature>
<comment type="caution">
    <text evidence="2">The sequence shown here is derived from an EMBL/GenBank/DDBJ whole genome shotgun (WGS) entry which is preliminary data.</text>
</comment>
<protein>
    <submittedName>
        <fullName evidence="2">DEAD/DEAH box helicase</fullName>
    </submittedName>
</protein>
<dbReference type="InterPro" id="IPR011545">
    <property type="entry name" value="DEAD/DEAH_box_helicase_dom"/>
</dbReference>
<dbReference type="Pfam" id="PF00270">
    <property type="entry name" value="DEAD"/>
    <property type="match status" value="1"/>
</dbReference>
<dbReference type="RefSeq" id="WP_178929295.1">
    <property type="nucleotide sequence ID" value="NZ_JACARL010000205.1"/>
</dbReference>
<dbReference type="GO" id="GO:0016887">
    <property type="term" value="F:ATP hydrolysis activity"/>
    <property type="evidence" value="ECO:0007669"/>
    <property type="project" value="TreeGrafter"/>
</dbReference>
<dbReference type="AlphaFoldDB" id="A0A7Y8FUP7"/>
<evidence type="ECO:0000313" key="3">
    <source>
        <dbReference type="Proteomes" id="UP000590218"/>
    </source>
</evidence>
<proteinExistence type="predicted"/>
<dbReference type="Proteomes" id="UP000590218">
    <property type="component" value="Unassembled WGS sequence"/>
</dbReference>
<keyword evidence="2" id="KW-0347">Helicase</keyword>
<dbReference type="GO" id="GO:0003677">
    <property type="term" value="F:DNA binding"/>
    <property type="evidence" value="ECO:0007669"/>
    <property type="project" value="TreeGrafter"/>
</dbReference>
<dbReference type="EMBL" id="JACARL010000205">
    <property type="protein sequence ID" value="NWE85897.1"/>
    <property type="molecule type" value="Genomic_DNA"/>
</dbReference>
<keyword evidence="2" id="KW-0547">Nucleotide-binding</keyword>
<dbReference type="GO" id="GO:0004386">
    <property type="term" value="F:helicase activity"/>
    <property type="evidence" value="ECO:0007669"/>
    <property type="project" value="UniProtKB-KW"/>
</dbReference>
<name>A0A7Y8FUP7_9PSED</name>
<gene>
    <name evidence="2" type="ORF">HX795_27635</name>
</gene>
<dbReference type="SUPFAM" id="SSF52540">
    <property type="entry name" value="P-loop containing nucleoside triphosphate hydrolases"/>
    <property type="match status" value="1"/>
</dbReference>
<accession>A0A7Y8FUP7</accession>
<dbReference type="PANTHER" id="PTHR47962:SF3">
    <property type="entry name" value="LARGE ATP-DEPENDENT HELICASE-RELATED PROTEIN"/>
    <property type="match status" value="1"/>
</dbReference>
<keyword evidence="2" id="KW-0378">Hydrolase</keyword>
<dbReference type="Gene3D" id="3.40.50.300">
    <property type="entry name" value="P-loop containing nucleotide triphosphate hydrolases"/>
    <property type="match status" value="1"/>
</dbReference>
<evidence type="ECO:0000313" key="2">
    <source>
        <dbReference type="EMBL" id="NWE85897.1"/>
    </source>
</evidence>
<sequence length="110" mass="11849">MAKPLDFAKTWFATKGWKPFAFQKAVWAAVKDGQSGLLHASTGAGKTYALWFAALNRFAVTRPPATGKRKAPAEPLTVLWITPMRALAADTARALEAPLAALEIPWSVGL</sequence>
<keyword evidence="2" id="KW-0067">ATP-binding</keyword>
<reference evidence="2 3" key="1">
    <citation type="submission" date="2020-04" db="EMBL/GenBank/DDBJ databases">
        <title>Molecular characterization of pseudomonads from Agaricus bisporus reveal novel blotch 2 pathogens in Western Europe.</title>
        <authorList>
            <person name="Taparia T."/>
            <person name="Krijger M."/>
            <person name="Haynes E."/>
            <person name="Elpinstone J.G."/>
            <person name="Noble R."/>
            <person name="Van Der Wolf J."/>
        </authorList>
    </citation>
    <scope>NUCLEOTIDE SEQUENCE [LARGE SCALE GENOMIC DNA]</scope>
    <source>
        <strain evidence="2 3">K6002</strain>
    </source>
</reference>
<organism evidence="2 3">
    <name type="scientific">Pseudomonas edaphica</name>
    <dbReference type="NCBI Taxonomy" id="2006980"/>
    <lineage>
        <taxon>Bacteria</taxon>
        <taxon>Pseudomonadati</taxon>
        <taxon>Pseudomonadota</taxon>
        <taxon>Gammaproteobacteria</taxon>
        <taxon>Pseudomonadales</taxon>
        <taxon>Pseudomonadaceae</taxon>
        <taxon>Pseudomonas</taxon>
    </lineage>
</organism>
<dbReference type="PANTHER" id="PTHR47962">
    <property type="entry name" value="ATP-DEPENDENT HELICASE LHR-RELATED-RELATED"/>
    <property type="match status" value="1"/>
</dbReference>
<feature type="domain" description="DEAD/DEAH-box helicase" evidence="1">
    <location>
        <begin position="22"/>
        <end position="103"/>
    </location>
</feature>
<dbReference type="InterPro" id="IPR027417">
    <property type="entry name" value="P-loop_NTPase"/>
</dbReference>